<dbReference type="SMR" id="G5AA56"/>
<feature type="coiled-coil region" evidence="9">
    <location>
        <begin position="130"/>
        <end position="171"/>
    </location>
</feature>
<evidence type="ECO:0000313" key="13">
    <source>
        <dbReference type="Proteomes" id="UP000002640"/>
    </source>
</evidence>
<dbReference type="AlphaFoldDB" id="G5AA56"/>
<gene>
    <name evidence="12" type="ORF">PHYSODRAFT_261024</name>
</gene>
<comment type="similarity">
    <text evidence="2">Belongs to the VTI1 family.</text>
</comment>
<dbReference type="GO" id="GO:0005794">
    <property type="term" value="C:Golgi apparatus"/>
    <property type="evidence" value="ECO:0007669"/>
    <property type="project" value="TreeGrafter"/>
</dbReference>
<dbReference type="GO" id="GO:0005484">
    <property type="term" value="F:SNAP receptor activity"/>
    <property type="evidence" value="ECO:0007669"/>
    <property type="project" value="TreeGrafter"/>
</dbReference>
<dbReference type="PANTHER" id="PTHR21230:SF26">
    <property type="entry name" value="VESICLE TRANSPORT THROUGH INTERACTION WITH T-SNARES HOMOLOG 1A"/>
    <property type="match status" value="1"/>
</dbReference>
<dbReference type="Pfam" id="PF12352">
    <property type="entry name" value="V-SNARE_C"/>
    <property type="match status" value="1"/>
</dbReference>
<sequence length="237" mass="26879">MTAFDGYIEDYDQARVEALKAIDEYARCSDPARREELVVTAKTCVDEVERYIRILENEAKNGSTPAQKRKMMEQVRHCRTKWTSLKTSLEKEMLVGDARAGKSPDSSKDANTRDQMERCAERVDRTGRHLDEAQRTLAHTEAIAENVANNLMQQRNQLEHTELNVAQTQDDTDEAKSHIRSMAFKACTSRVLLLVIMLALAIAIVLVSYYKWYPRNKKDYLGILPDSSNSTSSSSNG</sequence>
<evidence type="ECO:0000313" key="12">
    <source>
        <dbReference type="EMBL" id="EGZ07485.1"/>
    </source>
</evidence>
<reference evidence="12 13" key="1">
    <citation type="journal article" date="2006" name="Science">
        <title>Phytophthora genome sequences uncover evolutionary origins and mechanisms of pathogenesis.</title>
        <authorList>
            <person name="Tyler B.M."/>
            <person name="Tripathy S."/>
            <person name="Zhang X."/>
            <person name="Dehal P."/>
            <person name="Jiang R.H."/>
            <person name="Aerts A."/>
            <person name="Arredondo F.D."/>
            <person name="Baxter L."/>
            <person name="Bensasson D."/>
            <person name="Beynon J.L."/>
            <person name="Chapman J."/>
            <person name="Damasceno C.M."/>
            <person name="Dorrance A.E."/>
            <person name="Dou D."/>
            <person name="Dickerman A.W."/>
            <person name="Dubchak I.L."/>
            <person name="Garbelotto M."/>
            <person name="Gijzen M."/>
            <person name="Gordon S.G."/>
            <person name="Govers F."/>
            <person name="Grunwald N.J."/>
            <person name="Huang W."/>
            <person name="Ivors K.L."/>
            <person name="Jones R.W."/>
            <person name="Kamoun S."/>
            <person name="Krampis K."/>
            <person name="Lamour K.H."/>
            <person name="Lee M.K."/>
            <person name="McDonald W.H."/>
            <person name="Medina M."/>
            <person name="Meijer H.J."/>
            <person name="Nordberg E.K."/>
            <person name="Maclean D.J."/>
            <person name="Ospina-Giraldo M.D."/>
            <person name="Morris P.F."/>
            <person name="Phuntumart V."/>
            <person name="Putnam N.H."/>
            <person name="Rash S."/>
            <person name="Rose J.K."/>
            <person name="Sakihama Y."/>
            <person name="Salamov A.A."/>
            <person name="Savidor A."/>
            <person name="Scheuring C.F."/>
            <person name="Smith B.M."/>
            <person name="Sobral B.W."/>
            <person name="Terry A."/>
            <person name="Torto-Alalibo T.A."/>
            <person name="Win J."/>
            <person name="Xu Z."/>
            <person name="Zhang H."/>
            <person name="Grigoriev I.V."/>
            <person name="Rokhsar D.S."/>
            <person name="Boore J.L."/>
        </authorList>
    </citation>
    <scope>NUCLEOTIDE SEQUENCE [LARGE SCALE GENOMIC DNA]</scope>
    <source>
        <strain evidence="12 13">P6497</strain>
    </source>
</reference>
<evidence type="ECO:0000256" key="5">
    <source>
        <dbReference type="ARBA" id="ARBA00022927"/>
    </source>
</evidence>
<dbReference type="GO" id="GO:0012507">
    <property type="term" value="C:ER to Golgi transport vesicle membrane"/>
    <property type="evidence" value="ECO:0007669"/>
    <property type="project" value="TreeGrafter"/>
</dbReference>
<evidence type="ECO:0000256" key="6">
    <source>
        <dbReference type="ARBA" id="ARBA00022989"/>
    </source>
</evidence>
<dbReference type="Proteomes" id="UP000002640">
    <property type="component" value="Unassembled WGS sequence"/>
</dbReference>
<keyword evidence="5" id="KW-0653">Protein transport</keyword>
<dbReference type="GO" id="GO:0005789">
    <property type="term" value="C:endoplasmic reticulum membrane"/>
    <property type="evidence" value="ECO:0007669"/>
    <property type="project" value="TreeGrafter"/>
</dbReference>
<dbReference type="GO" id="GO:0031201">
    <property type="term" value="C:SNARE complex"/>
    <property type="evidence" value="ECO:0007669"/>
    <property type="project" value="TreeGrafter"/>
</dbReference>
<evidence type="ECO:0000259" key="11">
    <source>
        <dbReference type="Pfam" id="PF05008"/>
    </source>
</evidence>
<dbReference type="GO" id="GO:0006906">
    <property type="term" value="P:vesicle fusion"/>
    <property type="evidence" value="ECO:0007669"/>
    <property type="project" value="TreeGrafter"/>
</dbReference>
<feature type="domain" description="Vesicle transport v-SNARE N-terminal" evidence="11">
    <location>
        <begin position="1"/>
        <end position="92"/>
    </location>
</feature>
<dbReference type="Pfam" id="PF05008">
    <property type="entry name" value="V-SNARE"/>
    <property type="match status" value="1"/>
</dbReference>
<keyword evidence="6 10" id="KW-1133">Transmembrane helix</keyword>
<dbReference type="FunFam" id="1.20.5.110:FF:000002">
    <property type="entry name" value="Vesicle transport through interaction with t-SNAREsB"/>
    <property type="match status" value="1"/>
</dbReference>
<evidence type="ECO:0000256" key="2">
    <source>
        <dbReference type="ARBA" id="ARBA00006108"/>
    </source>
</evidence>
<dbReference type="OMA" id="YLEDYEH"/>
<dbReference type="InterPro" id="IPR038407">
    <property type="entry name" value="v-SNARE_N_sf"/>
</dbReference>
<feature type="transmembrane region" description="Helical" evidence="10">
    <location>
        <begin position="191"/>
        <end position="210"/>
    </location>
</feature>
<dbReference type="KEGG" id="psoj:PHYSODRAFT_261024"/>
<dbReference type="InParanoid" id="G5AA56"/>
<dbReference type="Gene3D" id="1.20.5.110">
    <property type="match status" value="1"/>
</dbReference>
<dbReference type="PANTHER" id="PTHR21230">
    <property type="entry name" value="VESICLE TRANSPORT V-SNARE PROTEIN VTI1-RELATED"/>
    <property type="match status" value="1"/>
</dbReference>
<evidence type="ECO:0000256" key="9">
    <source>
        <dbReference type="SAM" id="Coils"/>
    </source>
</evidence>
<dbReference type="CDD" id="cd15862">
    <property type="entry name" value="SNARE_Vti1"/>
    <property type="match status" value="1"/>
</dbReference>
<evidence type="ECO:0000256" key="10">
    <source>
        <dbReference type="SAM" id="Phobius"/>
    </source>
</evidence>
<evidence type="ECO:0000256" key="3">
    <source>
        <dbReference type="ARBA" id="ARBA00022448"/>
    </source>
</evidence>
<keyword evidence="3" id="KW-0813">Transport</keyword>
<keyword evidence="8 10" id="KW-0472">Membrane</keyword>
<dbReference type="FunCoup" id="G5AA56">
    <property type="interactions" value="138"/>
</dbReference>
<dbReference type="GO" id="GO:0000149">
    <property type="term" value="F:SNARE binding"/>
    <property type="evidence" value="ECO:0007669"/>
    <property type="project" value="TreeGrafter"/>
</dbReference>
<accession>G5AA56</accession>
<dbReference type="Gene3D" id="1.20.58.400">
    <property type="entry name" value="t-snare proteins"/>
    <property type="match status" value="1"/>
</dbReference>
<evidence type="ECO:0000256" key="4">
    <source>
        <dbReference type="ARBA" id="ARBA00022692"/>
    </source>
</evidence>
<evidence type="ECO:0000256" key="7">
    <source>
        <dbReference type="ARBA" id="ARBA00023054"/>
    </source>
</evidence>
<dbReference type="STRING" id="1094619.G5AA56"/>
<dbReference type="GO" id="GO:0031902">
    <property type="term" value="C:late endosome membrane"/>
    <property type="evidence" value="ECO:0007669"/>
    <property type="project" value="TreeGrafter"/>
</dbReference>
<evidence type="ECO:0000256" key="8">
    <source>
        <dbReference type="ARBA" id="ARBA00023136"/>
    </source>
</evidence>
<protein>
    <recommendedName>
        <fullName evidence="11">Vesicle transport v-SNARE N-terminal domain-containing protein</fullName>
    </recommendedName>
</protein>
<keyword evidence="7 9" id="KW-0175">Coiled coil</keyword>
<dbReference type="GeneID" id="20639243"/>
<dbReference type="RefSeq" id="XP_009537051.1">
    <property type="nucleotide sequence ID" value="XM_009538756.1"/>
</dbReference>
<keyword evidence="13" id="KW-1185">Reference proteome</keyword>
<dbReference type="EMBL" id="JH159162">
    <property type="protein sequence ID" value="EGZ07485.1"/>
    <property type="molecule type" value="Genomic_DNA"/>
</dbReference>
<organism evidence="12 13">
    <name type="scientific">Phytophthora sojae (strain P6497)</name>
    <name type="common">Soybean stem and root rot agent</name>
    <name type="synonym">Phytophthora megasperma f. sp. glycines</name>
    <dbReference type="NCBI Taxonomy" id="1094619"/>
    <lineage>
        <taxon>Eukaryota</taxon>
        <taxon>Sar</taxon>
        <taxon>Stramenopiles</taxon>
        <taxon>Oomycota</taxon>
        <taxon>Peronosporomycetes</taxon>
        <taxon>Peronosporales</taxon>
        <taxon>Peronosporaceae</taxon>
        <taxon>Phytophthora</taxon>
    </lineage>
</organism>
<comment type="subcellular location">
    <subcellularLocation>
        <location evidence="1">Membrane</location>
        <topology evidence="1">Single-pass type IV membrane protein</topology>
    </subcellularLocation>
</comment>
<dbReference type="InterPro" id="IPR007705">
    <property type="entry name" value="Vesicle_trsprt_v-SNARE_N"/>
</dbReference>
<evidence type="ECO:0000256" key="1">
    <source>
        <dbReference type="ARBA" id="ARBA00004211"/>
    </source>
</evidence>
<keyword evidence="4 10" id="KW-0812">Transmembrane</keyword>
<dbReference type="GO" id="GO:0006886">
    <property type="term" value="P:intracellular protein transport"/>
    <property type="evidence" value="ECO:0007669"/>
    <property type="project" value="InterPro"/>
</dbReference>
<proteinExistence type="inferred from homology"/>
<dbReference type="SUPFAM" id="SSF58038">
    <property type="entry name" value="SNARE fusion complex"/>
    <property type="match status" value="1"/>
</dbReference>
<name>G5AA56_PHYSP</name>